<feature type="transmembrane region" description="Helical" evidence="1">
    <location>
        <begin position="87"/>
        <end position="109"/>
    </location>
</feature>
<gene>
    <name evidence="3" type="ORF">P691DRAFT_326692</name>
</gene>
<evidence type="ECO:0000256" key="1">
    <source>
        <dbReference type="SAM" id="Phobius"/>
    </source>
</evidence>
<evidence type="ECO:0000313" key="4">
    <source>
        <dbReference type="Proteomes" id="UP000807342"/>
    </source>
</evidence>
<accession>A0A9P5X6L9</accession>
<name>A0A9P5X6L9_9AGAR</name>
<keyword evidence="1" id="KW-0812">Transmembrane</keyword>
<comment type="caution">
    <text evidence="3">The sequence shown here is derived from an EMBL/GenBank/DDBJ whole genome shotgun (WGS) entry which is preliminary data.</text>
</comment>
<protein>
    <recommendedName>
        <fullName evidence="2">Fatty acid desaturase domain-containing protein</fullName>
    </recommendedName>
</protein>
<dbReference type="OrthoDB" id="1461976at2759"/>
<evidence type="ECO:0000259" key="2">
    <source>
        <dbReference type="Pfam" id="PF00487"/>
    </source>
</evidence>
<dbReference type="GO" id="GO:0016491">
    <property type="term" value="F:oxidoreductase activity"/>
    <property type="evidence" value="ECO:0007669"/>
    <property type="project" value="InterPro"/>
</dbReference>
<reference evidence="3" key="1">
    <citation type="submission" date="2020-11" db="EMBL/GenBank/DDBJ databases">
        <authorList>
            <consortium name="DOE Joint Genome Institute"/>
            <person name="Ahrendt S."/>
            <person name="Riley R."/>
            <person name="Andreopoulos W."/>
            <person name="Labutti K."/>
            <person name="Pangilinan J."/>
            <person name="Ruiz-Duenas F.J."/>
            <person name="Barrasa J.M."/>
            <person name="Sanchez-Garcia M."/>
            <person name="Camarero S."/>
            <person name="Miyauchi S."/>
            <person name="Serrano A."/>
            <person name="Linde D."/>
            <person name="Babiker R."/>
            <person name="Drula E."/>
            <person name="Ayuso-Fernandez I."/>
            <person name="Pacheco R."/>
            <person name="Padilla G."/>
            <person name="Ferreira P."/>
            <person name="Barriuso J."/>
            <person name="Kellner H."/>
            <person name="Castanera R."/>
            <person name="Alfaro M."/>
            <person name="Ramirez L."/>
            <person name="Pisabarro A.G."/>
            <person name="Kuo A."/>
            <person name="Tritt A."/>
            <person name="Lipzen A."/>
            <person name="He G."/>
            <person name="Yan M."/>
            <person name="Ng V."/>
            <person name="Cullen D."/>
            <person name="Martin F."/>
            <person name="Rosso M.-N."/>
            <person name="Henrissat B."/>
            <person name="Hibbett D."/>
            <person name="Martinez A.T."/>
            <person name="Grigoriev I.V."/>
        </authorList>
    </citation>
    <scope>NUCLEOTIDE SEQUENCE</scope>
    <source>
        <strain evidence="3">MF-IS2</strain>
    </source>
</reference>
<feature type="domain" description="Fatty acid desaturase" evidence="2">
    <location>
        <begin position="90"/>
        <end position="347"/>
    </location>
</feature>
<keyword evidence="1" id="KW-0472">Membrane</keyword>
<organism evidence="3 4">
    <name type="scientific">Macrolepiota fuliginosa MF-IS2</name>
    <dbReference type="NCBI Taxonomy" id="1400762"/>
    <lineage>
        <taxon>Eukaryota</taxon>
        <taxon>Fungi</taxon>
        <taxon>Dikarya</taxon>
        <taxon>Basidiomycota</taxon>
        <taxon>Agaricomycotina</taxon>
        <taxon>Agaricomycetes</taxon>
        <taxon>Agaricomycetidae</taxon>
        <taxon>Agaricales</taxon>
        <taxon>Agaricineae</taxon>
        <taxon>Agaricaceae</taxon>
        <taxon>Macrolepiota</taxon>
    </lineage>
</organism>
<dbReference type="GO" id="GO:0006629">
    <property type="term" value="P:lipid metabolic process"/>
    <property type="evidence" value="ECO:0007669"/>
    <property type="project" value="InterPro"/>
</dbReference>
<dbReference type="EMBL" id="MU151359">
    <property type="protein sequence ID" value="KAF9444644.1"/>
    <property type="molecule type" value="Genomic_DNA"/>
</dbReference>
<proteinExistence type="predicted"/>
<dbReference type="PANTHER" id="PTHR32100">
    <property type="entry name" value="OMEGA-6 FATTY ACID DESATURASE, CHLOROPLASTIC"/>
    <property type="match status" value="1"/>
</dbReference>
<dbReference type="InterPro" id="IPR005804">
    <property type="entry name" value="FA_desaturase_dom"/>
</dbReference>
<dbReference type="AlphaFoldDB" id="A0A9P5X6L9"/>
<feature type="transmembrane region" description="Helical" evidence="1">
    <location>
        <begin position="121"/>
        <end position="141"/>
    </location>
</feature>
<keyword evidence="1" id="KW-1133">Transmembrane helix</keyword>
<dbReference type="Proteomes" id="UP000807342">
    <property type="component" value="Unassembled WGS sequence"/>
</dbReference>
<keyword evidence="4" id="KW-1185">Reference proteome</keyword>
<sequence length="401" mass="46443">MRFVNSLEYESRRKRPFKPPTATLKEIHDAVPKHLLRPDPSRAMLYVVRDITLASFLFKAASSITHWESLDYCGFITSPRAKILLRVGLWTAYWVLQGLVFAGIFCLGHDAGHGSLFKQKYLNNTVGFILHTFLLIPYFAWRATHHAHHKATASMERDENYVPYTRTAYNIPDKKLATKIDYAEAFEETPITSVYRLFVQQFFGWWVYLSTNLMGGVSHPPRTNHFDPMSTLFKSHHRNSIIISDISLAIMVYIFYCIGWDAVSKYYVIPYFFLNHWIDPTIPHYRKNAWTFLRGAAATVDRPLLGWAGRFFFHNISHDHVAHHFFLSAPFFNGPQITKAIKSVLVDDYNYDPTPSFYALWRSFTQCLFVEDDGDIIFYKDKNGNAARQVAEDALLEVPSE</sequence>
<dbReference type="Pfam" id="PF00487">
    <property type="entry name" value="FA_desaturase"/>
    <property type="match status" value="1"/>
</dbReference>
<evidence type="ECO:0000313" key="3">
    <source>
        <dbReference type="EMBL" id="KAF9444644.1"/>
    </source>
</evidence>
<dbReference type="InterPro" id="IPR012171">
    <property type="entry name" value="Fatty_acid_desaturase"/>
</dbReference>